<dbReference type="EMBL" id="CADEAL010001004">
    <property type="protein sequence ID" value="CAB1427917.1"/>
    <property type="molecule type" value="Genomic_DNA"/>
</dbReference>
<feature type="transmembrane region" description="Helical" evidence="1">
    <location>
        <begin position="84"/>
        <end position="102"/>
    </location>
</feature>
<feature type="transmembrane region" description="Helical" evidence="1">
    <location>
        <begin position="108"/>
        <end position="129"/>
    </location>
</feature>
<proteinExistence type="predicted"/>
<name>A0A9N7UCC8_PLEPL</name>
<keyword evidence="1" id="KW-1133">Transmembrane helix</keyword>
<accession>A0A9N7UCC8</accession>
<protein>
    <submittedName>
        <fullName evidence="2">Uncharacterized protein</fullName>
    </submittedName>
</protein>
<evidence type="ECO:0000313" key="2">
    <source>
        <dbReference type="EMBL" id="CAB1427917.1"/>
    </source>
</evidence>
<comment type="caution">
    <text evidence="2">The sequence shown here is derived from an EMBL/GenBank/DDBJ whole genome shotgun (WGS) entry which is preliminary data.</text>
</comment>
<evidence type="ECO:0000313" key="3">
    <source>
        <dbReference type="Proteomes" id="UP001153269"/>
    </source>
</evidence>
<reference evidence="2" key="1">
    <citation type="submission" date="2020-03" db="EMBL/GenBank/DDBJ databases">
        <authorList>
            <person name="Weist P."/>
        </authorList>
    </citation>
    <scope>NUCLEOTIDE SEQUENCE</scope>
</reference>
<sequence>MGNLAPVDHTAPTRGIECDGHRRTQETLVLHPRVELGTSSPLLHILLVSLEPVELGRLHTTIFITIIFIIFIIIINYSIIITCITFNTTTFISIITLIFITTFNTTTFIALVLTFITLIIITLIIIIIIQNPPLPPTRPSVRSRVSAALLPQTDHAEPLCDVSCG</sequence>
<keyword evidence="1" id="KW-0812">Transmembrane</keyword>
<dbReference type="Proteomes" id="UP001153269">
    <property type="component" value="Unassembled WGS sequence"/>
</dbReference>
<keyword evidence="1" id="KW-0472">Membrane</keyword>
<organism evidence="2 3">
    <name type="scientific">Pleuronectes platessa</name>
    <name type="common">European plaice</name>
    <dbReference type="NCBI Taxonomy" id="8262"/>
    <lineage>
        <taxon>Eukaryota</taxon>
        <taxon>Metazoa</taxon>
        <taxon>Chordata</taxon>
        <taxon>Craniata</taxon>
        <taxon>Vertebrata</taxon>
        <taxon>Euteleostomi</taxon>
        <taxon>Actinopterygii</taxon>
        <taxon>Neopterygii</taxon>
        <taxon>Teleostei</taxon>
        <taxon>Neoteleostei</taxon>
        <taxon>Acanthomorphata</taxon>
        <taxon>Carangaria</taxon>
        <taxon>Pleuronectiformes</taxon>
        <taxon>Pleuronectoidei</taxon>
        <taxon>Pleuronectidae</taxon>
        <taxon>Pleuronectes</taxon>
    </lineage>
</organism>
<gene>
    <name evidence="2" type="ORF">PLEPLA_LOCUS15862</name>
</gene>
<keyword evidence="3" id="KW-1185">Reference proteome</keyword>
<evidence type="ECO:0000256" key="1">
    <source>
        <dbReference type="SAM" id="Phobius"/>
    </source>
</evidence>
<dbReference type="AlphaFoldDB" id="A0A9N7UCC8"/>
<feature type="transmembrane region" description="Helical" evidence="1">
    <location>
        <begin position="58"/>
        <end position="77"/>
    </location>
</feature>